<evidence type="ECO:0008006" key="4">
    <source>
        <dbReference type="Google" id="ProtNLM"/>
    </source>
</evidence>
<organism evidence="2 3">
    <name type="scientific">Rhodococcoides kyotonense</name>
    <dbReference type="NCBI Taxonomy" id="398843"/>
    <lineage>
        <taxon>Bacteria</taxon>
        <taxon>Bacillati</taxon>
        <taxon>Actinomycetota</taxon>
        <taxon>Actinomycetes</taxon>
        <taxon>Mycobacteriales</taxon>
        <taxon>Nocardiaceae</taxon>
        <taxon>Rhodococcoides</taxon>
    </lineage>
</organism>
<dbReference type="RefSeq" id="WP_089247365.1">
    <property type="nucleotide sequence ID" value="NZ_FZOW01000008.1"/>
</dbReference>
<dbReference type="OrthoDB" id="4465968at2"/>
<keyword evidence="1" id="KW-0732">Signal</keyword>
<feature type="chain" id="PRO_5012602256" description="Lipoprotein" evidence="1">
    <location>
        <begin position="21"/>
        <end position="187"/>
    </location>
</feature>
<gene>
    <name evidence="2" type="ORF">SAMN05421642_1088</name>
</gene>
<keyword evidence="3" id="KW-1185">Reference proteome</keyword>
<sequence length="187" mass="19666">MPNRSSAIIGSLLVMAFASACTIGTGDSPSVEARYPVPTTPNSDGQGTFVKFESGLSGSGALAADKYSKCRANSEGSRAFRAATSDFAPFDRGSASPGTDFDLEVLLNPSSVRNAAGERTDYLLLKFVDRDGIHHTLTVLDRLEIQVANDGIGFSATSHEVEPESPVPISFTGFVKCTEVEDVSGPI</sequence>
<dbReference type="EMBL" id="FZOW01000008">
    <property type="protein sequence ID" value="SNS99764.1"/>
    <property type="molecule type" value="Genomic_DNA"/>
</dbReference>
<evidence type="ECO:0000256" key="1">
    <source>
        <dbReference type="SAM" id="SignalP"/>
    </source>
</evidence>
<dbReference type="PROSITE" id="PS51257">
    <property type="entry name" value="PROKAR_LIPOPROTEIN"/>
    <property type="match status" value="1"/>
</dbReference>
<protein>
    <recommendedName>
        <fullName evidence="4">Lipoprotein</fullName>
    </recommendedName>
</protein>
<dbReference type="AlphaFoldDB" id="A0A239J538"/>
<reference evidence="3" key="1">
    <citation type="submission" date="2017-06" db="EMBL/GenBank/DDBJ databases">
        <authorList>
            <person name="Varghese N."/>
            <person name="Submissions S."/>
        </authorList>
    </citation>
    <scope>NUCLEOTIDE SEQUENCE [LARGE SCALE GENOMIC DNA]</scope>
    <source>
        <strain evidence="3">JCM 23211</strain>
    </source>
</reference>
<evidence type="ECO:0000313" key="2">
    <source>
        <dbReference type="EMBL" id="SNS99764.1"/>
    </source>
</evidence>
<proteinExistence type="predicted"/>
<accession>A0A239J538</accession>
<name>A0A239J538_9NOCA</name>
<dbReference type="Proteomes" id="UP000198327">
    <property type="component" value="Unassembled WGS sequence"/>
</dbReference>
<evidence type="ECO:0000313" key="3">
    <source>
        <dbReference type="Proteomes" id="UP000198327"/>
    </source>
</evidence>
<feature type="signal peptide" evidence="1">
    <location>
        <begin position="1"/>
        <end position="20"/>
    </location>
</feature>